<dbReference type="PROSITE" id="PS50088">
    <property type="entry name" value="ANK_REPEAT"/>
    <property type="match status" value="1"/>
</dbReference>
<dbReference type="FunFam" id="1.10.220.150:FF:000001">
    <property type="entry name" value="Arf-GAP with GTPase, ANK repeat and PH domain-containing protein 1"/>
    <property type="match status" value="1"/>
</dbReference>
<reference evidence="14" key="1">
    <citation type="journal article" date="2013" name="Nat. Genet.">
        <title>The draft genomes of soft-shell turtle and green sea turtle yield insights into the development and evolution of the turtle-specific body plan.</title>
        <authorList>
            <person name="Wang Z."/>
            <person name="Pascual-Anaya J."/>
            <person name="Zadissa A."/>
            <person name="Li W."/>
            <person name="Niimura Y."/>
            <person name="Huang Z."/>
            <person name="Li C."/>
            <person name="White S."/>
            <person name="Xiong Z."/>
            <person name="Fang D."/>
            <person name="Wang B."/>
            <person name="Ming Y."/>
            <person name="Chen Y."/>
            <person name="Zheng Y."/>
            <person name="Kuraku S."/>
            <person name="Pignatelli M."/>
            <person name="Herrero J."/>
            <person name="Beal K."/>
            <person name="Nozawa M."/>
            <person name="Li Q."/>
            <person name="Wang J."/>
            <person name="Zhang H."/>
            <person name="Yu L."/>
            <person name="Shigenobu S."/>
            <person name="Wang J."/>
            <person name="Liu J."/>
            <person name="Flicek P."/>
            <person name="Searle S."/>
            <person name="Wang J."/>
            <person name="Kuratani S."/>
            <person name="Yin Y."/>
            <person name="Aken B."/>
            <person name="Zhang G."/>
            <person name="Irie N."/>
        </authorList>
    </citation>
    <scope>NUCLEOTIDE SEQUENCE [LARGE SCALE GENOMIC DNA]</scope>
</reference>
<dbReference type="PANTHER" id="PTHR45819:SF3">
    <property type="entry name" value="ARF-GAP WITH GTPASE, ANK REPEAT AND PH DOMAIN-CONTAINING PROTEIN 2"/>
    <property type="match status" value="1"/>
</dbReference>
<evidence type="ECO:0000259" key="12">
    <source>
        <dbReference type="PROSITE" id="PS50115"/>
    </source>
</evidence>
<dbReference type="InterPro" id="IPR037278">
    <property type="entry name" value="ARFGAP/RecO"/>
</dbReference>
<evidence type="ECO:0000256" key="5">
    <source>
        <dbReference type="ARBA" id="ARBA00022771"/>
    </source>
</evidence>
<dbReference type="SUPFAM" id="SSF57863">
    <property type="entry name" value="ArfGap/RecO-like zinc finger"/>
    <property type="match status" value="1"/>
</dbReference>
<gene>
    <name evidence="13" type="ORF">UY3_13925</name>
</gene>
<feature type="compositionally biased region" description="Low complexity" evidence="10">
    <location>
        <begin position="335"/>
        <end position="353"/>
    </location>
</feature>
<keyword evidence="6" id="KW-0862">Zinc</keyword>
<dbReference type="AlphaFoldDB" id="M7B0Q2"/>
<dbReference type="InterPro" id="IPR038508">
    <property type="entry name" value="ArfGAP_dom_sf"/>
</dbReference>
<evidence type="ECO:0000313" key="13">
    <source>
        <dbReference type="EMBL" id="EMP28985.1"/>
    </source>
</evidence>
<dbReference type="InterPro" id="IPR001849">
    <property type="entry name" value="PH_domain"/>
</dbReference>
<dbReference type="PROSITE" id="PS50115">
    <property type="entry name" value="ARFGAP"/>
    <property type="match status" value="1"/>
</dbReference>
<dbReference type="Gene3D" id="3.40.50.300">
    <property type="entry name" value="P-loop containing nucleotide triphosphate hydrolases"/>
    <property type="match status" value="1"/>
</dbReference>
<dbReference type="CDD" id="cd08836">
    <property type="entry name" value="ArfGap_AGAP"/>
    <property type="match status" value="1"/>
</dbReference>
<comment type="similarity">
    <text evidence="1">Belongs to the centaurin gamma-like family.</text>
</comment>
<feature type="compositionally biased region" description="Basic and acidic residues" evidence="10">
    <location>
        <begin position="312"/>
        <end position="323"/>
    </location>
</feature>
<feature type="non-terminal residue" evidence="13">
    <location>
        <position position="1"/>
    </location>
</feature>
<dbReference type="FunFam" id="2.30.29.30:FF:000211">
    <property type="entry name" value="Arf-GAP with GTPase, ANK repeat and PH domain-containing protein 2"/>
    <property type="match status" value="1"/>
</dbReference>
<dbReference type="FunFam" id="1.25.40.20:FF:000298">
    <property type="entry name" value="ArfGAP with GTPase domain, ankyrin repeat and PH domain 2"/>
    <property type="match status" value="1"/>
</dbReference>
<name>M7B0Q2_CHEMY</name>
<dbReference type="InterPro" id="IPR051282">
    <property type="entry name" value="Arf-GAP_GTPase_ANK_PH"/>
</dbReference>
<evidence type="ECO:0000313" key="14">
    <source>
        <dbReference type="Proteomes" id="UP000031443"/>
    </source>
</evidence>
<dbReference type="GO" id="GO:0003924">
    <property type="term" value="F:GTPase activity"/>
    <property type="evidence" value="ECO:0007669"/>
    <property type="project" value="InterPro"/>
</dbReference>
<dbReference type="InterPro" id="IPR011993">
    <property type="entry name" value="PH-like_dom_sf"/>
</dbReference>
<dbReference type="PROSITE" id="PS50003">
    <property type="entry name" value="PH_DOMAIN"/>
    <property type="match status" value="1"/>
</dbReference>
<feature type="compositionally biased region" description="Polar residues" evidence="10">
    <location>
        <begin position="167"/>
        <end position="183"/>
    </location>
</feature>
<evidence type="ECO:0000256" key="4">
    <source>
        <dbReference type="ARBA" id="ARBA00022741"/>
    </source>
</evidence>
<evidence type="ECO:0000256" key="9">
    <source>
        <dbReference type="PROSITE-ProRule" id="PRU00288"/>
    </source>
</evidence>
<keyword evidence="14" id="KW-1185">Reference proteome</keyword>
<feature type="region of interest" description="Disordered" evidence="10">
    <location>
        <begin position="312"/>
        <end position="388"/>
    </location>
</feature>
<keyword evidence="7 8" id="KW-0040">ANK repeat</keyword>
<evidence type="ECO:0000256" key="6">
    <source>
        <dbReference type="ARBA" id="ARBA00022833"/>
    </source>
</evidence>
<dbReference type="SUPFAM" id="SSF52540">
    <property type="entry name" value="P-loop containing nucleoside triphosphate hydrolases"/>
    <property type="match status" value="1"/>
</dbReference>
<dbReference type="PANTHER" id="PTHR45819">
    <property type="entry name" value="CENTAURIN-GAMMA-1A"/>
    <property type="match status" value="1"/>
</dbReference>
<dbReference type="Proteomes" id="UP000031443">
    <property type="component" value="Unassembled WGS sequence"/>
</dbReference>
<dbReference type="SMART" id="SM00105">
    <property type="entry name" value="ArfGap"/>
    <property type="match status" value="1"/>
</dbReference>
<evidence type="ECO:0000256" key="7">
    <source>
        <dbReference type="ARBA" id="ARBA00023043"/>
    </source>
</evidence>
<keyword evidence="2" id="KW-0343">GTPase activation</keyword>
<keyword evidence="5 9" id="KW-0863">Zinc-finger</keyword>
<dbReference type="InterPro" id="IPR036770">
    <property type="entry name" value="Ankyrin_rpt-contain_sf"/>
</dbReference>
<dbReference type="InterPro" id="IPR027417">
    <property type="entry name" value="P-loop_NTPase"/>
</dbReference>
<feature type="repeat" description="ANK" evidence="8">
    <location>
        <begin position="605"/>
        <end position="637"/>
    </location>
</feature>
<dbReference type="Gene3D" id="2.30.29.30">
    <property type="entry name" value="Pleckstrin-homology domain (PH domain)/Phosphotyrosine-binding domain (PTB)"/>
    <property type="match status" value="2"/>
</dbReference>
<dbReference type="InterPro" id="IPR001164">
    <property type="entry name" value="ArfGAP_dom"/>
</dbReference>
<evidence type="ECO:0000256" key="3">
    <source>
        <dbReference type="ARBA" id="ARBA00022723"/>
    </source>
</evidence>
<dbReference type="GO" id="GO:0043524">
    <property type="term" value="P:negative regulation of neuron apoptotic process"/>
    <property type="evidence" value="ECO:0007669"/>
    <property type="project" value="TreeGrafter"/>
</dbReference>
<dbReference type="STRING" id="8469.M7B0Q2"/>
<dbReference type="EMBL" id="KB559679">
    <property type="protein sequence ID" value="EMP28985.1"/>
    <property type="molecule type" value="Genomic_DNA"/>
</dbReference>
<feature type="compositionally biased region" description="Polar residues" evidence="10">
    <location>
        <begin position="375"/>
        <end position="384"/>
    </location>
</feature>
<dbReference type="SUPFAM" id="SSF50729">
    <property type="entry name" value="PH domain-like"/>
    <property type="match status" value="1"/>
</dbReference>
<evidence type="ECO:0000256" key="1">
    <source>
        <dbReference type="ARBA" id="ARBA00005430"/>
    </source>
</evidence>
<dbReference type="InterPro" id="IPR001806">
    <property type="entry name" value="Small_GTPase"/>
</dbReference>
<dbReference type="GO" id="GO:0005634">
    <property type="term" value="C:nucleus"/>
    <property type="evidence" value="ECO:0007669"/>
    <property type="project" value="TreeGrafter"/>
</dbReference>
<dbReference type="PRINTS" id="PR00405">
    <property type="entry name" value="REVINTRACTNG"/>
</dbReference>
<keyword evidence="3" id="KW-0479">Metal-binding</keyword>
<feature type="region of interest" description="Disordered" evidence="10">
    <location>
        <begin position="120"/>
        <end position="238"/>
    </location>
</feature>
<dbReference type="Gene3D" id="1.10.220.150">
    <property type="entry name" value="Arf GTPase activating protein"/>
    <property type="match status" value="1"/>
</dbReference>
<dbReference type="Pfam" id="PF01412">
    <property type="entry name" value="ArfGap"/>
    <property type="match status" value="1"/>
</dbReference>
<dbReference type="GO" id="GO:0008270">
    <property type="term" value="F:zinc ion binding"/>
    <property type="evidence" value="ECO:0007669"/>
    <property type="project" value="UniProtKB-KW"/>
</dbReference>
<protein>
    <submittedName>
        <fullName evidence="13">Arf-GAP with GTPase, ANK repeat and PH domain-containing protein 2</fullName>
    </submittedName>
</protein>
<feature type="domain" description="PH" evidence="11">
    <location>
        <begin position="393"/>
        <end position="425"/>
    </location>
</feature>
<evidence type="ECO:0000256" key="10">
    <source>
        <dbReference type="SAM" id="MobiDB-lite"/>
    </source>
</evidence>
<feature type="domain" description="Arf-GAP" evidence="12">
    <location>
        <begin position="446"/>
        <end position="566"/>
    </location>
</feature>
<evidence type="ECO:0000259" key="11">
    <source>
        <dbReference type="PROSITE" id="PS50003"/>
    </source>
</evidence>
<dbReference type="Pfam" id="PF00169">
    <property type="entry name" value="PH"/>
    <property type="match status" value="1"/>
</dbReference>
<dbReference type="Pfam" id="PF12796">
    <property type="entry name" value="Ank_2"/>
    <property type="match status" value="1"/>
</dbReference>
<dbReference type="GO" id="GO:0005525">
    <property type="term" value="F:GTP binding"/>
    <property type="evidence" value="ECO:0007669"/>
    <property type="project" value="InterPro"/>
</dbReference>
<keyword evidence="4" id="KW-0547">Nucleotide-binding</keyword>
<dbReference type="SUPFAM" id="SSF48403">
    <property type="entry name" value="Ankyrin repeat"/>
    <property type="match status" value="1"/>
</dbReference>
<dbReference type="Pfam" id="PF00071">
    <property type="entry name" value="Ras"/>
    <property type="match status" value="1"/>
</dbReference>
<sequence>LSLDPGGQFKKELVVDGQSHLLLIREEGGAPDAKFASWVDAVVFVFSLENEASFQEVSQHYSLLTGYSSPSEVAVALVGTQDKISSTNPRVIEDPQARALCSDMRRCLYYETCATYGLNVDRPVGEKEPSEGGISVAQGERGPWAAGGSGPGDADARCPGLAGVSNGGHTSDYSSSLPSTPNISHRELRSEGSVGIGTPSSLHRGAKRRTSLFTNRRGSDSEKRSLESRGDSTGSGRAIPIKQDYIHSTHGKGMDLLRTTVKVPGKRPPRAISACSPSSSINGLLRDVSGGPVPEGGASLSPAALTIPTERAAKASGKTDRPLQRCASAASTKTSSGEGSLAGEGVSSSSPSGKDPPPSPMIDRKKHRRKKLMTPSKTEGSTGQAEEEENFEFIIVSSTGQTWHFEASSFEERDAWVQAIESQILASLQCCESSKNKARMDSQSEAVAIQAIRNARGNSLCVDCGAPNPTWASLNLGALICIECSGIHRNLGTHLSRVRSLDLDDWPLELTLVLTSIGNETANSIWEKNTQGRRKPTCESSREERESWIRAKYEQRVFLAPFPSPEIPLGQQLFRAVQEKDLGTLLLLLAHSTKELINTCSGDKDRRTALHLACDLPHVVITQLLVWYGIEVKARDALGHTALFYARRAGSQECAEILLQHGCPGEGHGTIATPSLRRKSSTASMGRCDTRTALV</sequence>
<evidence type="ECO:0000256" key="2">
    <source>
        <dbReference type="ARBA" id="ARBA00022468"/>
    </source>
</evidence>
<dbReference type="Gene3D" id="1.25.40.20">
    <property type="entry name" value="Ankyrin repeat-containing domain"/>
    <property type="match status" value="1"/>
</dbReference>
<accession>M7B0Q2</accession>
<proteinExistence type="inferred from homology"/>
<evidence type="ECO:0000256" key="8">
    <source>
        <dbReference type="PROSITE-ProRule" id="PRU00023"/>
    </source>
</evidence>
<organism evidence="13 14">
    <name type="scientific">Chelonia mydas</name>
    <name type="common">Green sea-turtle</name>
    <name type="synonym">Chelonia agassizi</name>
    <dbReference type="NCBI Taxonomy" id="8469"/>
    <lineage>
        <taxon>Eukaryota</taxon>
        <taxon>Metazoa</taxon>
        <taxon>Chordata</taxon>
        <taxon>Craniata</taxon>
        <taxon>Vertebrata</taxon>
        <taxon>Euteleostomi</taxon>
        <taxon>Archelosauria</taxon>
        <taxon>Testudinata</taxon>
        <taxon>Testudines</taxon>
        <taxon>Cryptodira</taxon>
        <taxon>Durocryptodira</taxon>
        <taxon>Americhelydia</taxon>
        <taxon>Chelonioidea</taxon>
        <taxon>Cheloniidae</taxon>
        <taxon>Chelonia</taxon>
    </lineage>
</organism>
<dbReference type="InterPro" id="IPR002110">
    <property type="entry name" value="Ankyrin_rpt"/>
</dbReference>
<feature type="compositionally biased region" description="Basic and acidic residues" evidence="10">
    <location>
        <begin position="217"/>
        <end position="230"/>
    </location>
</feature>
<dbReference type="GO" id="GO:0005096">
    <property type="term" value="F:GTPase activator activity"/>
    <property type="evidence" value="ECO:0007669"/>
    <property type="project" value="UniProtKB-KW"/>
</dbReference>